<evidence type="ECO:0000256" key="1">
    <source>
        <dbReference type="SAM" id="Phobius"/>
    </source>
</evidence>
<accession>Q1YUD4</accession>
<keyword evidence="1" id="KW-0812">Transmembrane</keyword>
<dbReference type="eggNOG" id="COG1073">
    <property type="taxonomic scope" value="Bacteria"/>
</dbReference>
<feature type="transmembrane region" description="Helical" evidence="1">
    <location>
        <begin position="7"/>
        <end position="30"/>
    </location>
</feature>
<proteinExistence type="predicted"/>
<dbReference type="Proteomes" id="UP000005555">
    <property type="component" value="Unassembled WGS sequence"/>
</dbReference>
<dbReference type="AlphaFoldDB" id="Q1YUD4"/>
<dbReference type="HOGENOM" id="CLU_029375_6_2_6"/>
<sequence>MTKIKKIMITAAASFIGLGIAGLFTFAWTLSTNVMHPKYTCSEEHFIYCGDPSQLDLAFDDIAFKSADGTDLSGWYIPAQASDKTVIFVHGHGADRHEGMRWFKAVHGAGFNILVFDLRNSGANAQTFSTMGYFEREDVVAAVDYLYRQKAIYSIGIFGTSMGAATSIMAMQADPRIDAGVFEAGWANLEDLYAEIIQQYVGLPSFPLLPLTTWILEQRTGMDMAVLNPEDMLADIAPRPVFIIHCSGDKLVGLSHGERNYAAAKQPKEYWQSPCETHARAWQSDPQYIEQRVTHYFSEYL</sequence>
<keyword evidence="4" id="KW-1185">Reference proteome</keyword>
<dbReference type="STRING" id="314287.GB2207_09946"/>
<gene>
    <name evidence="3" type="ORF">GB2207_09946</name>
</gene>
<organism evidence="3 4">
    <name type="scientific">gamma proteobacterium HTCC2207</name>
    <dbReference type="NCBI Taxonomy" id="314287"/>
    <lineage>
        <taxon>Bacteria</taxon>
        <taxon>Pseudomonadati</taxon>
        <taxon>Pseudomonadota</taxon>
        <taxon>Gammaproteobacteria</taxon>
        <taxon>Cellvibrionales</taxon>
        <taxon>Porticoccaceae</taxon>
        <taxon>SAR92 clade</taxon>
    </lineage>
</organism>
<protein>
    <recommendedName>
        <fullName evidence="2">Serine aminopeptidase S33 domain-containing protein</fullName>
    </recommendedName>
</protein>
<keyword evidence="1" id="KW-1133">Transmembrane helix</keyword>
<dbReference type="PANTHER" id="PTHR43358:SF4">
    <property type="entry name" value="ALPHA_BETA HYDROLASE FOLD-1 DOMAIN-CONTAINING PROTEIN"/>
    <property type="match status" value="1"/>
</dbReference>
<evidence type="ECO:0000313" key="4">
    <source>
        <dbReference type="Proteomes" id="UP000005555"/>
    </source>
</evidence>
<reference evidence="3 4" key="1">
    <citation type="submission" date="2006-03" db="EMBL/GenBank/DDBJ databases">
        <authorList>
            <person name="Giovannoni S.J."/>
            <person name="Cho J.-C."/>
            <person name="Ferriera S."/>
            <person name="Johnson J."/>
            <person name="Kravitz S."/>
            <person name="Halpern A."/>
            <person name="Remington K."/>
            <person name="Beeson K."/>
            <person name="Tran B."/>
            <person name="Rogers Y.-H."/>
            <person name="Friedman R."/>
            <person name="Venter J.C."/>
        </authorList>
    </citation>
    <scope>NUCLEOTIDE SEQUENCE [LARGE SCALE GENOMIC DNA]</scope>
    <source>
        <strain evidence="3 4">HTCC2207</strain>
    </source>
</reference>
<keyword evidence="1" id="KW-0472">Membrane</keyword>
<dbReference type="PANTHER" id="PTHR43358">
    <property type="entry name" value="ALPHA/BETA-HYDROLASE"/>
    <property type="match status" value="1"/>
</dbReference>
<comment type="caution">
    <text evidence="3">The sequence shown here is derived from an EMBL/GenBank/DDBJ whole genome shotgun (WGS) entry which is preliminary data.</text>
</comment>
<dbReference type="Gene3D" id="3.40.50.1820">
    <property type="entry name" value="alpha/beta hydrolase"/>
    <property type="match status" value="1"/>
</dbReference>
<feature type="domain" description="Serine aminopeptidase S33" evidence="2">
    <location>
        <begin position="82"/>
        <end position="192"/>
    </location>
</feature>
<name>Q1YUD4_9GAMM</name>
<dbReference type="InterPro" id="IPR022742">
    <property type="entry name" value="Hydrolase_4"/>
</dbReference>
<dbReference type="Pfam" id="PF12146">
    <property type="entry name" value="Hydrolase_4"/>
    <property type="match status" value="1"/>
</dbReference>
<dbReference type="InterPro" id="IPR052920">
    <property type="entry name" value="DNA-binding_regulatory"/>
</dbReference>
<dbReference type="OrthoDB" id="9798884at2"/>
<dbReference type="InterPro" id="IPR029058">
    <property type="entry name" value="AB_hydrolase_fold"/>
</dbReference>
<dbReference type="SUPFAM" id="SSF53474">
    <property type="entry name" value="alpha/beta-Hydrolases"/>
    <property type="match status" value="1"/>
</dbReference>
<evidence type="ECO:0000313" key="3">
    <source>
        <dbReference type="EMBL" id="EAS48124.1"/>
    </source>
</evidence>
<evidence type="ECO:0000259" key="2">
    <source>
        <dbReference type="Pfam" id="PF12146"/>
    </source>
</evidence>
<dbReference type="EMBL" id="AAPI01000001">
    <property type="protein sequence ID" value="EAS48124.1"/>
    <property type="molecule type" value="Genomic_DNA"/>
</dbReference>